<dbReference type="PANTHER" id="PTHR30634:SF16">
    <property type="entry name" value="OUTER-MEMBRANE LIPOPROTEIN LOLB"/>
    <property type="match status" value="1"/>
</dbReference>
<keyword evidence="3" id="KW-1185">Reference proteome</keyword>
<reference evidence="2" key="1">
    <citation type="submission" date="2020-03" db="EMBL/GenBank/DDBJ databases">
        <title>Phycicoccus flavus sp. nov., a novel endophytic actinobacterium isolated from branch of Kandelia candel.</title>
        <authorList>
            <person name="Tuo L."/>
        </authorList>
    </citation>
    <scope>NUCLEOTIDE SEQUENCE</scope>
    <source>
        <strain evidence="2">CMS6Z-2</strain>
    </source>
</reference>
<accession>A0A8T6R8Y9</accession>
<dbReference type="Pfam" id="PF18934">
    <property type="entry name" value="DUF5682"/>
    <property type="match status" value="1"/>
</dbReference>
<dbReference type="InterPro" id="IPR043737">
    <property type="entry name" value="DUF5682"/>
</dbReference>
<dbReference type="EMBL" id="SAYU02000055">
    <property type="protein sequence ID" value="NHA69325.1"/>
    <property type="molecule type" value="Genomic_DNA"/>
</dbReference>
<evidence type="ECO:0000313" key="3">
    <source>
        <dbReference type="Proteomes" id="UP000287866"/>
    </source>
</evidence>
<dbReference type="Proteomes" id="UP000287866">
    <property type="component" value="Unassembled WGS sequence"/>
</dbReference>
<sequence>MTVHVLGVRHHGPGSARSVVLALEEVRPATLVVEGPPELDAVVPLLADAATVPPVAGLVYDVAAPRRSLFYPLADFSPEWVAIRWALSRGVPVRFADLAGRHLLAPEPATGDTDDEAAGRLPFGEAEEPGTTAPDQSADGPEAPGSEESPDGSGAPEVADADVRQDVVAVLARTAGYADPERWWEDAVEQRHADVLARFAHLRDAIAAVRAADPALSDAHNDRREASMRTVLRDVLDAGDVAVVCGAFHAPALDPRGFPSAAADARLLRGLPRTKVAATWVPWTSARLAASSGYGAGVEAPGWYRHLFETWSTGDALPDPRARDHDVASSWLVRVARALREEGLPAPPASVVDAVRLAESLAAVRGRPAVGLDELTDATRGVLTEGADLPLAVVHRRLVVGEEIGEVPAATPMVPLAADLAARQRSLRLKPTATSSTTTLDLRTDNGRARSVLLHRLRALGVPWGTPADDTRTLGTFKEVWELEWQPELAVAVVDASRYGATVLDATEARVAERAREAEGLAELGRLVETCLVADLPVALGAVVDTLAEATAHQHDLRVLLETVEPLARTVRYGDVRRTDSGRVGALLTTVLARARVGLRAGCQALDDDLATRTRIALESAHRGVALLADPQRSEPWFRALAGLVADGSVHGTVDGRAVRLLHDAGRVDTGDVAARMSRRLSLAGDPADGAAWLESFLGGEAVLLHDHALLEVVDGWVSGIGDDVFADLLPVLRRTFSGFGVAERRRIGAQLAGASRTGETVREVDDDRALPAVLAVARMLGLEVAS</sequence>
<name>A0A8T6R8Y9_9MICO</name>
<organism evidence="2 3">
    <name type="scientific">Phycicoccus flavus</name>
    <dbReference type="NCBI Taxonomy" id="2502783"/>
    <lineage>
        <taxon>Bacteria</taxon>
        <taxon>Bacillati</taxon>
        <taxon>Actinomycetota</taxon>
        <taxon>Actinomycetes</taxon>
        <taxon>Micrococcales</taxon>
        <taxon>Intrasporangiaceae</taxon>
        <taxon>Phycicoccus</taxon>
    </lineage>
</organism>
<dbReference type="InterPro" id="IPR050458">
    <property type="entry name" value="LolB"/>
</dbReference>
<dbReference type="PANTHER" id="PTHR30634">
    <property type="entry name" value="OUTER MEMBRANE LOLAB LIPOPROTEIN INSERTION APPARATUS"/>
    <property type="match status" value="1"/>
</dbReference>
<proteinExistence type="predicted"/>
<protein>
    <submittedName>
        <fullName evidence="2">Uncharacterized protein</fullName>
    </submittedName>
</protein>
<gene>
    <name evidence="2" type="ORF">EPD83_014875</name>
</gene>
<dbReference type="AlphaFoldDB" id="A0A8T6R8Y9"/>
<feature type="region of interest" description="Disordered" evidence="1">
    <location>
        <begin position="105"/>
        <end position="160"/>
    </location>
</feature>
<dbReference type="RefSeq" id="WP_165566785.1">
    <property type="nucleotide sequence ID" value="NZ_SAYU02000055.1"/>
</dbReference>
<evidence type="ECO:0000256" key="1">
    <source>
        <dbReference type="SAM" id="MobiDB-lite"/>
    </source>
</evidence>
<evidence type="ECO:0000313" key="2">
    <source>
        <dbReference type="EMBL" id="NHA69325.1"/>
    </source>
</evidence>
<comment type="caution">
    <text evidence="2">The sequence shown here is derived from an EMBL/GenBank/DDBJ whole genome shotgun (WGS) entry which is preliminary data.</text>
</comment>